<dbReference type="EMBL" id="ARYK01000002">
    <property type="protein sequence ID" value="KCZ93214.1"/>
    <property type="molecule type" value="Genomic_DNA"/>
</dbReference>
<dbReference type="Proteomes" id="UP000025171">
    <property type="component" value="Unassembled WGS sequence"/>
</dbReference>
<evidence type="ECO:0000313" key="1">
    <source>
        <dbReference type="EMBL" id="KCZ93214.1"/>
    </source>
</evidence>
<comment type="caution">
    <text evidence="1">The sequence shown here is derived from an EMBL/GenBank/DDBJ whole genome shotgun (WGS) entry which is preliminary data.</text>
</comment>
<organism evidence="1 2">
    <name type="scientific">Hyphomonas johnsonii MHS-2</name>
    <dbReference type="NCBI Taxonomy" id="1280950"/>
    <lineage>
        <taxon>Bacteria</taxon>
        <taxon>Pseudomonadati</taxon>
        <taxon>Pseudomonadota</taxon>
        <taxon>Alphaproteobacteria</taxon>
        <taxon>Hyphomonadales</taxon>
        <taxon>Hyphomonadaceae</taxon>
        <taxon>Hyphomonas</taxon>
    </lineage>
</organism>
<sequence>MADIAAPAARDIDGTITDEDIERARKQIGIPQRRFVPTFNVRASQDTMRHFAFGLVGDDNPLWHDPVYAAKSRWRGPVAHPLFIQTMGENETPPYPEDIKPLFKGLFRGVGKYLASTTWSFYKPVFEGDIAYEEYTTSDIQVKESSFSGGRSVIDSYRSLYVDRSGAPIATREHSCVNAERRGSKEKGKYADREKHVYTPDDIARIDEVYAAEMRRGSERRYHEDVEVGEALTPVAKGPLSMVEVISRHIATGMADGYNIGPLRYGWKARQKIAAFYTPDDWGVPQPQQRVHWDDRRAQDLGLPGGYDYAIMRFAWLSHVVTNWMGDDGWLAELSVDLRQFNFVGDFHIISGEVTGKSIENGQPVVEIALKGVNQRGDETTRGFAKVMLPSHAFGAVTMPTPPAELSRRGAAMMQAAAEYSGKAKS</sequence>
<evidence type="ECO:0008006" key="3">
    <source>
        <dbReference type="Google" id="ProtNLM"/>
    </source>
</evidence>
<dbReference type="SUPFAM" id="SSF54637">
    <property type="entry name" value="Thioesterase/thiol ester dehydrase-isomerase"/>
    <property type="match status" value="2"/>
</dbReference>
<dbReference type="Gene3D" id="3.10.129.10">
    <property type="entry name" value="Hotdog Thioesterase"/>
    <property type="match status" value="2"/>
</dbReference>
<proteinExistence type="predicted"/>
<reference evidence="1 2" key="1">
    <citation type="journal article" date="2014" name="Antonie Van Leeuwenhoek">
        <title>Hyphomonas beringensis sp. nov. and Hyphomonas chukchiensis sp. nov., isolated from surface seawater of the Bering Sea and Chukchi Sea.</title>
        <authorList>
            <person name="Li C."/>
            <person name="Lai Q."/>
            <person name="Li G."/>
            <person name="Dong C."/>
            <person name="Wang J."/>
            <person name="Liao Y."/>
            <person name="Shao Z."/>
        </authorList>
    </citation>
    <scope>NUCLEOTIDE SEQUENCE [LARGE SCALE GENOMIC DNA]</scope>
    <source>
        <strain evidence="1 2">MHS-2</strain>
    </source>
</reference>
<dbReference type="OrthoDB" id="4235906at2"/>
<dbReference type="PATRIC" id="fig|1280950.3.peg.1036"/>
<accession>A0A059FRB3</accession>
<evidence type="ECO:0000313" key="2">
    <source>
        <dbReference type="Proteomes" id="UP000025171"/>
    </source>
</evidence>
<dbReference type="InterPro" id="IPR029069">
    <property type="entry name" value="HotDog_dom_sf"/>
</dbReference>
<dbReference type="RefSeq" id="WP_035614687.1">
    <property type="nucleotide sequence ID" value="NZ_ARYK01000002.1"/>
</dbReference>
<protein>
    <recommendedName>
        <fullName evidence="3">N-terminal of MaoC-like dehydratase domain-containing protein</fullName>
    </recommendedName>
</protein>
<name>A0A059FRB3_9PROT</name>
<gene>
    <name evidence="1" type="ORF">HJO_05145</name>
</gene>
<dbReference type="AlphaFoldDB" id="A0A059FRB3"/>
<dbReference type="STRING" id="1280950.HJO_05145"/>
<dbReference type="CDD" id="cd03441">
    <property type="entry name" value="R_hydratase_like"/>
    <property type="match status" value="1"/>
</dbReference>
<keyword evidence="2" id="KW-1185">Reference proteome</keyword>
<dbReference type="eggNOG" id="COG2030">
    <property type="taxonomic scope" value="Bacteria"/>
</dbReference>